<evidence type="ECO:0000256" key="1">
    <source>
        <dbReference type="ARBA" id="ARBA00004752"/>
    </source>
</evidence>
<evidence type="ECO:0000256" key="5">
    <source>
        <dbReference type="ARBA" id="ARBA00022984"/>
    </source>
</evidence>
<evidence type="ECO:0000256" key="2">
    <source>
        <dbReference type="ARBA" id="ARBA00005992"/>
    </source>
</evidence>
<dbReference type="Proteomes" id="UP000612329">
    <property type="component" value="Unassembled WGS sequence"/>
</dbReference>
<dbReference type="UniPathway" id="UPA00219"/>
<organism evidence="9 10">
    <name type="scientific">Yeosuana aromativorans</name>
    <dbReference type="NCBI Taxonomy" id="288019"/>
    <lineage>
        <taxon>Bacteria</taxon>
        <taxon>Pseudomonadati</taxon>
        <taxon>Bacteroidota</taxon>
        <taxon>Flavobacteriia</taxon>
        <taxon>Flavobacteriales</taxon>
        <taxon>Flavobacteriaceae</taxon>
        <taxon>Yeosuana</taxon>
    </lineage>
</organism>
<dbReference type="GO" id="GO:0018104">
    <property type="term" value="P:peptidoglycan-protein cross-linking"/>
    <property type="evidence" value="ECO:0007669"/>
    <property type="project" value="TreeGrafter"/>
</dbReference>
<dbReference type="InterPro" id="IPR005490">
    <property type="entry name" value="LD_TPept_cat_dom"/>
</dbReference>
<sequence>MSKKANKMFSKLSFPLFLVFILLVISIKFCCPNNPNYLIVSSTFKNNQVLNKVYKPANIVVDKPITVGNYFKFIDSIVQKYDSVTSYRLTEHLLVRANPWIIDTLKNTDYYTMKNKGRFVYDQKKIVVLHKGDSILLPDSALAKKILQSFQNTMIDINIPEFKLRIIEDSNVLYECPIRVGRPEMKFLKMSNRVTDLRTKTGTGFIVNHVRNPNYYNPVNGHQYFVTKRDDLIVTALPQIPFIETEINGIRNGQLIHPTTNPVTLGKAYSNGCIGTKEGDAWVIYYYAPIGTKINIRYDLQVNDSLGQKITLKDIYNQNTALN</sequence>
<dbReference type="GO" id="GO:0016740">
    <property type="term" value="F:transferase activity"/>
    <property type="evidence" value="ECO:0007669"/>
    <property type="project" value="UniProtKB-KW"/>
</dbReference>
<dbReference type="CDD" id="cd16913">
    <property type="entry name" value="YkuD_like"/>
    <property type="match status" value="1"/>
</dbReference>
<dbReference type="InterPro" id="IPR038063">
    <property type="entry name" value="Transpep_catalytic_dom"/>
</dbReference>
<keyword evidence="6 7" id="KW-0961">Cell wall biogenesis/degradation</keyword>
<evidence type="ECO:0000313" key="9">
    <source>
        <dbReference type="EMBL" id="GGK18303.1"/>
    </source>
</evidence>
<dbReference type="Pfam" id="PF03734">
    <property type="entry name" value="YkuD"/>
    <property type="match status" value="1"/>
</dbReference>
<protein>
    <recommendedName>
        <fullName evidence="8">L,D-TPase catalytic domain-containing protein</fullName>
    </recommendedName>
</protein>
<reference evidence="9" key="2">
    <citation type="submission" date="2020-09" db="EMBL/GenBank/DDBJ databases">
        <authorList>
            <person name="Sun Q."/>
            <person name="Ohkuma M."/>
        </authorList>
    </citation>
    <scope>NUCLEOTIDE SEQUENCE</scope>
    <source>
        <strain evidence="9">JCM 12862</strain>
    </source>
</reference>
<name>A0A8J3BPD6_9FLAO</name>
<dbReference type="GO" id="GO:0071555">
    <property type="term" value="P:cell wall organization"/>
    <property type="evidence" value="ECO:0007669"/>
    <property type="project" value="UniProtKB-UniRule"/>
</dbReference>
<dbReference type="PANTHER" id="PTHR30582">
    <property type="entry name" value="L,D-TRANSPEPTIDASE"/>
    <property type="match status" value="1"/>
</dbReference>
<dbReference type="GO" id="GO:0071972">
    <property type="term" value="F:peptidoglycan L,D-transpeptidase activity"/>
    <property type="evidence" value="ECO:0007669"/>
    <property type="project" value="TreeGrafter"/>
</dbReference>
<evidence type="ECO:0000313" key="10">
    <source>
        <dbReference type="Proteomes" id="UP000612329"/>
    </source>
</evidence>
<proteinExistence type="inferred from homology"/>
<dbReference type="InterPro" id="IPR050979">
    <property type="entry name" value="LD-transpeptidase"/>
</dbReference>
<dbReference type="RefSeq" id="WP_229669458.1">
    <property type="nucleotide sequence ID" value="NZ_BMNR01000002.1"/>
</dbReference>
<keyword evidence="3" id="KW-0808">Transferase</keyword>
<keyword evidence="10" id="KW-1185">Reference proteome</keyword>
<keyword evidence="4 7" id="KW-0133">Cell shape</keyword>
<reference evidence="9" key="1">
    <citation type="journal article" date="2014" name="Int. J. Syst. Evol. Microbiol.">
        <title>Complete genome sequence of Corynebacterium casei LMG S-19264T (=DSM 44701T), isolated from a smear-ripened cheese.</title>
        <authorList>
            <consortium name="US DOE Joint Genome Institute (JGI-PGF)"/>
            <person name="Walter F."/>
            <person name="Albersmeier A."/>
            <person name="Kalinowski J."/>
            <person name="Ruckert C."/>
        </authorList>
    </citation>
    <scope>NUCLEOTIDE SEQUENCE</scope>
    <source>
        <strain evidence="9">JCM 12862</strain>
    </source>
</reference>
<gene>
    <name evidence="9" type="ORF">GCM10007962_10600</name>
</gene>
<comment type="similarity">
    <text evidence="2">Belongs to the YkuD family.</text>
</comment>
<dbReference type="GO" id="GO:0005576">
    <property type="term" value="C:extracellular region"/>
    <property type="evidence" value="ECO:0007669"/>
    <property type="project" value="TreeGrafter"/>
</dbReference>
<dbReference type="Gene3D" id="2.40.440.10">
    <property type="entry name" value="L,D-transpeptidase catalytic domain-like"/>
    <property type="match status" value="1"/>
</dbReference>
<evidence type="ECO:0000256" key="7">
    <source>
        <dbReference type="PROSITE-ProRule" id="PRU01373"/>
    </source>
</evidence>
<evidence type="ECO:0000256" key="3">
    <source>
        <dbReference type="ARBA" id="ARBA00022679"/>
    </source>
</evidence>
<feature type="domain" description="L,D-TPase catalytic" evidence="8">
    <location>
        <begin position="153"/>
        <end position="297"/>
    </location>
</feature>
<dbReference type="EMBL" id="BMNR01000002">
    <property type="protein sequence ID" value="GGK18303.1"/>
    <property type="molecule type" value="Genomic_DNA"/>
</dbReference>
<accession>A0A8J3BPD6</accession>
<keyword evidence="5 7" id="KW-0573">Peptidoglycan synthesis</keyword>
<dbReference type="AlphaFoldDB" id="A0A8J3BPD6"/>
<dbReference type="SUPFAM" id="SSF141523">
    <property type="entry name" value="L,D-transpeptidase catalytic domain-like"/>
    <property type="match status" value="1"/>
</dbReference>
<dbReference type="GO" id="GO:0008360">
    <property type="term" value="P:regulation of cell shape"/>
    <property type="evidence" value="ECO:0007669"/>
    <property type="project" value="UniProtKB-UniRule"/>
</dbReference>
<feature type="active site" description="Nucleophile" evidence="7">
    <location>
        <position position="273"/>
    </location>
</feature>
<dbReference type="PROSITE" id="PS52029">
    <property type="entry name" value="LD_TPASE"/>
    <property type="match status" value="1"/>
</dbReference>
<evidence type="ECO:0000259" key="8">
    <source>
        <dbReference type="PROSITE" id="PS52029"/>
    </source>
</evidence>
<evidence type="ECO:0000256" key="6">
    <source>
        <dbReference type="ARBA" id="ARBA00023316"/>
    </source>
</evidence>
<evidence type="ECO:0000256" key="4">
    <source>
        <dbReference type="ARBA" id="ARBA00022960"/>
    </source>
</evidence>
<comment type="caution">
    <text evidence="9">The sequence shown here is derived from an EMBL/GenBank/DDBJ whole genome shotgun (WGS) entry which is preliminary data.</text>
</comment>
<feature type="active site" description="Proton donor/acceptor" evidence="7">
    <location>
        <position position="257"/>
    </location>
</feature>
<comment type="pathway">
    <text evidence="1 7">Cell wall biogenesis; peptidoglycan biosynthesis.</text>
</comment>